<sequence>MSTLAMAIYDTSTWERIGVNEDGKEVSDISILPNTPIFASANENNGVSEYYINDSTNAISTFDGQHTTDVTCLDHSPNGQQLVTGGEDGNVFLWNRTSTLVDVSWQVGFSITDCSISPDGTQLAWITNSLLQVRSVPEGEFITTLNLVGTAFQLEWAENGEELWLLIESSTELLSIFDTTDYSTIKTFELGHQVTKFAKSPTISEFMVTTNTGILTAFREDAWEPYSGLPGTDLDGDGTPDIYDGDDDGDGLGDDFEYSCDEGSDCHTHPHPDLIRQVSITINKNKIIIQDKYQMNSSISAPIRELASSAVSSDGYVSQGEAIKMERMFCSGTNANQISLDWNEAVKFDNSAIIDTTVLCDAKLGLIDTEKHDSRTRIELRWFIEITLANNVDRPFNMTFDPSVSPPMHTVVQNIPISPFTLTLTHEGNTVYYQTPIHVNSPQLSIIVQAPPDPDPTFVDITLSWLENNFLIPLSVIVVLSLVIIIGIRRRNKLLFELEEDEDDFIEVTSRRRVSNRGQTPEIVSSTGRAQPMQRPQEVTRRREQPAKRPTKEPAIRRVKKVPGSVTQTGEAPEGEEWDYSEHGAYWDKEDPDSTDPYGEAQEFHNAESAILEIAQEVASEHEASESETNDEEKDSEMDAALSMIKKSNKSKPRKPKKSSEDGTEKPKKKRRKVKRRKSN</sequence>
<dbReference type="SMART" id="SM00320">
    <property type="entry name" value="WD40"/>
    <property type="match status" value="2"/>
</dbReference>
<name>A0A075FUM6_9EURY</name>
<protein>
    <submittedName>
        <fullName evidence="3">Uncharacterized protein</fullName>
    </submittedName>
</protein>
<keyword evidence="2" id="KW-1133">Transmembrane helix</keyword>
<dbReference type="SUPFAM" id="SSF50978">
    <property type="entry name" value="WD40 repeat-like"/>
    <property type="match status" value="1"/>
</dbReference>
<organism evidence="3">
    <name type="scientific">uncultured marine group II/III euryarchaeote AD1000_65_C10</name>
    <dbReference type="NCBI Taxonomy" id="1457794"/>
    <lineage>
        <taxon>Archaea</taxon>
        <taxon>Methanobacteriati</taxon>
        <taxon>Methanobacteriota</taxon>
        <taxon>environmental samples</taxon>
    </lineage>
</organism>
<feature type="compositionally biased region" description="Basic and acidic residues" evidence="1">
    <location>
        <begin position="580"/>
        <end position="589"/>
    </location>
</feature>
<evidence type="ECO:0000313" key="3">
    <source>
        <dbReference type="EMBL" id="AIE95375.1"/>
    </source>
</evidence>
<dbReference type="PROSITE" id="PS50082">
    <property type="entry name" value="WD_REPEATS_2"/>
    <property type="match status" value="1"/>
</dbReference>
<feature type="compositionally biased region" description="Basic and acidic residues" evidence="1">
    <location>
        <begin position="538"/>
        <end position="556"/>
    </location>
</feature>
<dbReference type="InterPro" id="IPR001680">
    <property type="entry name" value="WD40_rpt"/>
</dbReference>
<feature type="region of interest" description="Disordered" evidence="1">
    <location>
        <begin position="512"/>
        <end position="680"/>
    </location>
</feature>
<keyword evidence="2" id="KW-0472">Membrane</keyword>
<dbReference type="InterPro" id="IPR036322">
    <property type="entry name" value="WD40_repeat_dom_sf"/>
</dbReference>
<feature type="compositionally biased region" description="Acidic residues" evidence="1">
    <location>
        <begin position="626"/>
        <end position="638"/>
    </location>
</feature>
<dbReference type="AlphaFoldDB" id="A0A075FUM6"/>
<reference evidence="3" key="1">
    <citation type="journal article" date="2014" name="Genome Biol. Evol.">
        <title>Pangenome evidence for extensive interdomain horizontal transfer affecting lineage core and shell genes in uncultured planktonic thaumarchaeota and euryarchaeota.</title>
        <authorList>
            <person name="Deschamps P."/>
            <person name="Zivanovic Y."/>
            <person name="Moreira D."/>
            <person name="Rodriguez-Valera F."/>
            <person name="Lopez-Garcia P."/>
        </authorList>
    </citation>
    <scope>NUCLEOTIDE SEQUENCE</scope>
</reference>
<dbReference type="Gene3D" id="2.130.10.10">
    <property type="entry name" value="YVTN repeat-like/Quinoprotein amine dehydrogenase"/>
    <property type="match status" value="1"/>
</dbReference>
<dbReference type="Pfam" id="PF00400">
    <property type="entry name" value="WD40"/>
    <property type="match status" value="1"/>
</dbReference>
<dbReference type="PROSITE" id="PS50294">
    <property type="entry name" value="WD_REPEATS_REGION"/>
    <property type="match status" value="1"/>
</dbReference>
<feature type="compositionally biased region" description="Basic residues" evidence="1">
    <location>
        <begin position="647"/>
        <end position="657"/>
    </location>
</feature>
<evidence type="ECO:0000256" key="2">
    <source>
        <dbReference type="SAM" id="Phobius"/>
    </source>
</evidence>
<feature type="compositionally biased region" description="Polar residues" evidence="1">
    <location>
        <begin position="516"/>
        <end position="529"/>
    </location>
</feature>
<keyword evidence="2" id="KW-0812">Transmembrane</keyword>
<proteinExistence type="predicted"/>
<evidence type="ECO:0000256" key="1">
    <source>
        <dbReference type="SAM" id="MobiDB-lite"/>
    </source>
</evidence>
<feature type="transmembrane region" description="Helical" evidence="2">
    <location>
        <begin position="470"/>
        <end position="488"/>
    </location>
</feature>
<accession>A0A075FUM6</accession>
<dbReference type="InterPro" id="IPR015943">
    <property type="entry name" value="WD40/YVTN_repeat-like_dom_sf"/>
</dbReference>
<dbReference type="EMBL" id="KF900449">
    <property type="protein sequence ID" value="AIE95375.1"/>
    <property type="molecule type" value="Genomic_DNA"/>
</dbReference>
<feature type="compositionally biased region" description="Basic residues" evidence="1">
    <location>
        <begin position="667"/>
        <end position="680"/>
    </location>
</feature>